<gene>
    <name evidence="4 5" type="primary">hspb3.L</name>
</gene>
<dbReference type="Pfam" id="PF00011">
    <property type="entry name" value="HSP20"/>
    <property type="match status" value="1"/>
</dbReference>
<dbReference type="GeneID" id="108697116"/>
<evidence type="ECO:0000313" key="3">
    <source>
        <dbReference type="Proteomes" id="UP000186698"/>
    </source>
</evidence>
<dbReference type="STRING" id="8355.A0A1L8I2G0"/>
<dbReference type="InterPro" id="IPR001436">
    <property type="entry name" value="Alpha-crystallin/sHSP_animal"/>
</dbReference>
<comment type="similarity">
    <text evidence="1 2">Belongs to the small heat shock protein (HSP20) family.</text>
</comment>
<dbReference type="Gene3D" id="2.60.40.790">
    <property type="match status" value="1"/>
</dbReference>
<organism evidence="3 4">
    <name type="scientific">Xenopus laevis</name>
    <name type="common">African clawed frog</name>
    <dbReference type="NCBI Taxonomy" id="8355"/>
    <lineage>
        <taxon>Eukaryota</taxon>
        <taxon>Metazoa</taxon>
        <taxon>Chordata</taxon>
        <taxon>Craniata</taxon>
        <taxon>Vertebrata</taxon>
        <taxon>Euteleostomi</taxon>
        <taxon>Amphibia</taxon>
        <taxon>Batrachia</taxon>
        <taxon>Anura</taxon>
        <taxon>Pipoidea</taxon>
        <taxon>Pipidae</taxon>
        <taxon>Xenopodinae</taxon>
        <taxon>Xenopus</taxon>
        <taxon>Xenopus</taxon>
    </lineage>
</organism>
<proteinExistence type="inferred from homology"/>
<name>A0A1L8I2G0_XENLA</name>
<dbReference type="InterPro" id="IPR033894">
    <property type="entry name" value="HSPB3"/>
</dbReference>
<dbReference type="Bgee" id="108697116">
    <property type="expression patterns" value="Expressed in heart and 6 other cell types or tissues"/>
</dbReference>
<evidence type="ECO:0000256" key="2">
    <source>
        <dbReference type="RuleBase" id="RU003616"/>
    </source>
</evidence>
<dbReference type="InterPro" id="IPR008978">
    <property type="entry name" value="HSP20-like_chaperone"/>
</dbReference>
<dbReference type="OrthoDB" id="1431247at2759"/>
<dbReference type="GO" id="GO:0005737">
    <property type="term" value="C:cytoplasm"/>
    <property type="evidence" value="ECO:0000318"/>
    <property type="project" value="GO_Central"/>
</dbReference>
<evidence type="ECO:0000313" key="4">
    <source>
        <dbReference type="RefSeq" id="XP_018082382.1"/>
    </source>
</evidence>
<dbReference type="InterPro" id="IPR002068">
    <property type="entry name" value="A-crystallin/Hsp20_dom"/>
</dbReference>
<dbReference type="KEGG" id="xla:108697116"/>
<dbReference type="PaxDb" id="8355-A0A1L8I2G0"/>
<dbReference type="PANTHER" id="PTHR47097:SF1">
    <property type="entry name" value="HEAT SHOCK PROTEIN BETA-3"/>
    <property type="match status" value="1"/>
</dbReference>
<dbReference type="RefSeq" id="XP_018082382.1">
    <property type="nucleotide sequence ID" value="XM_018226893.2"/>
</dbReference>
<dbReference type="PANTHER" id="PTHR47097">
    <property type="entry name" value="HEAT SHOCK PROTEIN BETA-3"/>
    <property type="match status" value="1"/>
</dbReference>
<dbReference type="OMA" id="HGPRMDE"/>
<accession>A0A1L8I2G0</accession>
<dbReference type="CTD" id="108697116"/>
<dbReference type="Xenbase" id="XB-GENE-17336424">
    <property type="gene designation" value="hspb3.L"/>
</dbReference>
<keyword evidence="4" id="KW-0346">Stress response</keyword>
<sequence length="151" mass="17390">MEEVRIHHWIDTPVRYEEKLSIKDLQDCTLDHTLFALPGPQCSDGNKSTEVMEEKEDGQLDNQEEDTNFKVLLDVVQFRSEDIIIQVFEGWLIIKAEHGCRMDEHGFISRNFTRTYKLPNGIGLNDLSAFFCHDGILAVECKQKHGLALKI</sequence>
<keyword evidence="3" id="KW-1185">Reference proteome</keyword>
<dbReference type="GO" id="GO:0016607">
    <property type="term" value="C:nuclear speck"/>
    <property type="evidence" value="ECO:0000318"/>
    <property type="project" value="GO_Central"/>
</dbReference>
<evidence type="ECO:0000256" key="1">
    <source>
        <dbReference type="PROSITE-ProRule" id="PRU00285"/>
    </source>
</evidence>
<dbReference type="SUPFAM" id="SSF49764">
    <property type="entry name" value="HSP20-like chaperones"/>
    <property type="match status" value="1"/>
</dbReference>
<dbReference type="Proteomes" id="UP000186698">
    <property type="component" value="Chromosome 1L"/>
</dbReference>
<dbReference type="AlphaFoldDB" id="A0A1L8I2G0"/>
<dbReference type="AGR" id="Xenbase:XB-GENE-17336424"/>
<dbReference type="PRINTS" id="PR00299">
    <property type="entry name" value="ACRYSTALLIN"/>
</dbReference>
<evidence type="ECO:0000313" key="5">
    <source>
        <dbReference type="Xenbase" id="XB-GENE-17336424"/>
    </source>
</evidence>
<protein>
    <submittedName>
        <fullName evidence="4">Heat shock protein beta-3</fullName>
    </submittedName>
</protein>
<dbReference type="PROSITE" id="PS01031">
    <property type="entry name" value="SHSP"/>
    <property type="match status" value="1"/>
</dbReference>
<reference evidence="4" key="1">
    <citation type="submission" date="2025-08" db="UniProtKB">
        <authorList>
            <consortium name="RefSeq"/>
        </authorList>
    </citation>
    <scope>IDENTIFICATION</scope>
    <source>
        <strain evidence="4">J_2021</strain>
        <tissue evidence="4">Erythrocytes</tissue>
    </source>
</reference>